<dbReference type="EMBL" id="OY288114">
    <property type="protein sequence ID" value="CAJ0853349.1"/>
    <property type="molecule type" value="Genomic_DNA"/>
</dbReference>
<dbReference type="AlphaFoldDB" id="A0AA48RBY8"/>
<proteinExistence type="predicted"/>
<protein>
    <submittedName>
        <fullName evidence="1">Uncharacterized protein</fullName>
    </submittedName>
</protein>
<reference evidence="1" key="1">
    <citation type="submission" date="2023-07" db="EMBL/GenBank/DDBJ databases">
        <authorList>
            <person name="Pelsma A.J. K."/>
        </authorList>
    </citation>
    <scope>NUCLEOTIDE SEQUENCE</scope>
</reference>
<organism evidence="1">
    <name type="scientific">freshwater sediment metagenome</name>
    <dbReference type="NCBI Taxonomy" id="556182"/>
    <lineage>
        <taxon>unclassified sequences</taxon>
        <taxon>metagenomes</taxon>
        <taxon>ecological metagenomes</taxon>
    </lineage>
</organism>
<name>A0AA48RBY8_9ZZZZ</name>
<sequence length="211" mass="23209">MSQALRGVATLPTCLFKRPSRRPKGLEMDISNLRLALAALAVSSLALSAGAAAAADADETELQNYFEKVDVWHFPVDTTVRYNDQDAVASRELVFKPEPPKGELCYVRFDLLRGEGDYGYGFKPAGAPGERKNTIWGTNVLKRGTVLDQYYSALRLNVVYFFVEGPKSEAAKEICAKKQSAPTPQAGNAYKGPWSDLVTRVRAVHGWPARN</sequence>
<accession>A0AA48RBY8</accession>
<gene>
    <name evidence="1" type="ORF">AMST5_00638</name>
</gene>
<evidence type="ECO:0000313" key="1">
    <source>
        <dbReference type="EMBL" id="CAJ0853349.1"/>
    </source>
</evidence>